<keyword evidence="2 7" id="KW-0328">Glycosyltransferase</keyword>
<dbReference type="PANTHER" id="PTHR31889:SF2">
    <property type="entry name" value="FUCOSYLTRANSFERASE 3"/>
    <property type="match status" value="1"/>
</dbReference>
<keyword evidence="10" id="KW-1185">Reference proteome</keyword>
<dbReference type="Pfam" id="PF03254">
    <property type="entry name" value="XG_FTase"/>
    <property type="match status" value="1"/>
</dbReference>
<organism evidence="8">
    <name type="scientific">Spirodela intermedia</name>
    <name type="common">Intermediate duckweed</name>
    <dbReference type="NCBI Taxonomy" id="51605"/>
    <lineage>
        <taxon>Eukaryota</taxon>
        <taxon>Viridiplantae</taxon>
        <taxon>Streptophyta</taxon>
        <taxon>Embryophyta</taxon>
        <taxon>Tracheophyta</taxon>
        <taxon>Spermatophyta</taxon>
        <taxon>Magnoliopsida</taxon>
        <taxon>Liliopsida</taxon>
        <taxon>Araceae</taxon>
        <taxon>Lemnoideae</taxon>
        <taxon>Spirodela</taxon>
    </lineage>
</organism>
<accession>A0A7I8I8I2</accession>
<dbReference type="GO" id="GO:0008107">
    <property type="term" value="F:galactoside 2-alpha-L-fucosyltransferase activity"/>
    <property type="evidence" value="ECO:0007669"/>
    <property type="project" value="InterPro"/>
</dbReference>
<reference evidence="8" key="1">
    <citation type="submission" date="2019-12" db="EMBL/GenBank/DDBJ databases">
        <authorList>
            <person name="Scholz U."/>
            <person name="Mascher M."/>
            <person name="Fiebig A."/>
        </authorList>
    </citation>
    <scope>NUCLEOTIDE SEQUENCE</scope>
</reference>
<dbReference type="GO" id="GO:0009969">
    <property type="term" value="P:xyloglucan biosynthetic process"/>
    <property type="evidence" value="ECO:0007669"/>
    <property type="project" value="TreeGrafter"/>
</dbReference>
<dbReference type="Proteomes" id="UP000663760">
    <property type="component" value="Chromosome 1"/>
</dbReference>
<keyword evidence="5" id="KW-0325">Glycoprotein</keyword>
<evidence type="ECO:0000256" key="2">
    <source>
        <dbReference type="ARBA" id="ARBA00022676"/>
    </source>
</evidence>
<dbReference type="EMBL" id="LR743588">
    <property type="protein sequence ID" value="CAA2614100.1"/>
    <property type="molecule type" value="Genomic_DNA"/>
</dbReference>
<evidence type="ECO:0000313" key="10">
    <source>
        <dbReference type="Proteomes" id="UP000663760"/>
    </source>
</evidence>
<dbReference type="Gene3D" id="3.40.50.11340">
    <property type="match status" value="1"/>
</dbReference>
<keyword evidence="3 7" id="KW-0808">Transferase</keyword>
<name>A0A7I8I8I2_SPIIN</name>
<evidence type="ECO:0000256" key="4">
    <source>
        <dbReference type="ARBA" id="ARBA00023034"/>
    </source>
</evidence>
<comment type="similarity">
    <text evidence="1 7">Belongs to the glycosyltransferase 37 family.</text>
</comment>
<keyword evidence="6 7" id="KW-0961">Cell wall biogenesis/degradation</keyword>
<sequence>MSGFEARTSAAGSDALRDKYLDGLLAAGLYEDSCRSRYEAVNYRHLSPYKPSAYLVQKLREYEDRHRRCAPHTNAYKKMLPLLTGGVAAGTVEECKYLLWTPFSGLGNKIISLTSSFLYALLTERVLLIDRGRDFSKLFCEPFPGTSWLIPEDFPMKNLYFNRGDPLSYGSLVREKGIVNPLPSFVYAHVVTDFAQEDARFFFEEDQRALRGVPWLLVRSEVHYAAGLFLNADFEPELSRLFPETETVFHHLSRYLLHPSNKAWGMITRYYHTYLAKGKERLGIQIRIFNHENSPFENVSTQVVNCLMKEKLLPEIDLNDPQVVPGRWKIMDVVVTTLHSGYLDKIRSIYWEHPAAGGVLVSVHQPSHEEYQLMDDESHDMKAWAEMNLLSFSDALVTSAWSTFGYVGQGLGGLKPWILLRPRSPALQEPSCVRDISMEPCFHLPPAYLCEQKMDGKRGKVAPYVTYCVDVEGGLKVLARNSEVQ</sequence>
<evidence type="ECO:0000256" key="1">
    <source>
        <dbReference type="ARBA" id="ARBA00010481"/>
    </source>
</evidence>
<protein>
    <recommendedName>
        <fullName evidence="7">Fucosyltransferase</fullName>
        <ecNumber evidence="7">2.4.1.-</ecNumber>
    </recommendedName>
</protein>
<evidence type="ECO:0000313" key="8">
    <source>
        <dbReference type="EMBL" id="CAA2614100.1"/>
    </source>
</evidence>
<dbReference type="PANTHER" id="PTHR31889">
    <property type="entry name" value="FUCOSYLTRANSFERASE 2-RELATED"/>
    <property type="match status" value="1"/>
</dbReference>
<dbReference type="OrthoDB" id="428346at2759"/>
<dbReference type="InterPro" id="IPR004938">
    <property type="entry name" value="XG_FTase"/>
</dbReference>
<comment type="function">
    <text evidence="7">May be involved in cell wall biosynthesis.</text>
</comment>
<evidence type="ECO:0000256" key="3">
    <source>
        <dbReference type="ARBA" id="ARBA00022679"/>
    </source>
</evidence>
<evidence type="ECO:0000256" key="6">
    <source>
        <dbReference type="ARBA" id="ARBA00023316"/>
    </source>
</evidence>
<keyword evidence="4 7" id="KW-0333">Golgi apparatus</keyword>
<evidence type="ECO:0000256" key="7">
    <source>
        <dbReference type="RuleBase" id="RU367004"/>
    </source>
</evidence>
<gene>
    <name evidence="8" type="ORF">SI7747_01000500</name>
    <name evidence="9" type="ORF">SI8410_01000584</name>
</gene>
<dbReference type="FunFam" id="3.40.50.11340:FF:000005">
    <property type="entry name" value="Galactoside 2-alpha-L-fucosyltransferase"/>
    <property type="match status" value="1"/>
</dbReference>
<evidence type="ECO:0000256" key="5">
    <source>
        <dbReference type="ARBA" id="ARBA00023180"/>
    </source>
</evidence>
<dbReference type="EMBL" id="LR746264">
    <property type="protein sequence ID" value="CAA7388339.1"/>
    <property type="molecule type" value="Genomic_DNA"/>
</dbReference>
<dbReference type="EC" id="2.4.1.-" evidence="7"/>
<dbReference type="GO" id="GO:0042546">
    <property type="term" value="P:cell wall biogenesis"/>
    <property type="evidence" value="ECO:0007669"/>
    <property type="project" value="InterPro"/>
</dbReference>
<dbReference type="GO" id="GO:0071555">
    <property type="term" value="P:cell wall organization"/>
    <property type="evidence" value="ECO:0007669"/>
    <property type="project" value="UniProtKB-UniRule"/>
</dbReference>
<comment type="subcellular location">
    <subcellularLocation>
        <location evidence="7">Golgi apparatus</location>
        <location evidence="7">Golgi stack membrane</location>
        <topology evidence="7">Single-pass type II membrane protein</topology>
    </subcellularLocation>
</comment>
<evidence type="ECO:0000313" key="9">
    <source>
        <dbReference type="EMBL" id="CAA7388339.1"/>
    </source>
</evidence>
<dbReference type="GO" id="GO:0032580">
    <property type="term" value="C:Golgi cisterna membrane"/>
    <property type="evidence" value="ECO:0007669"/>
    <property type="project" value="UniProtKB-SubCell"/>
</dbReference>
<proteinExistence type="inferred from homology"/>
<dbReference type="AlphaFoldDB" id="A0A7I8I8I2"/>